<protein>
    <submittedName>
        <fullName evidence="2">Uncharacterized protein</fullName>
    </submittedName>
</protein>
<feature type="region of interest" description="Disordered" evidence="1">
    <location>
        <begin position="72"/>
        <end position="93"/>
    </location>
</feature>
<proteinExistence type="predicted"/>
<evidence type="ECO:0000256" key="1">
    <source>
        <dbReference type="SAM" id="MobiDB-lite"/>
    </source>
</evidence>
<sequence>MTIGKAMGGLETSGGRLHEVLKRPTKVYNKQSPPPRRAVFMDSTLTRAIQVQGETAELEGNVDSTPVNIEVQRSRRGTREKRPPSALKDFVRS</sequence>
<dbReference type="EMBL" id="JBBPBN010000131">
    <property type="protein sequence ID" value="KAK8976479.1"/>
    <property type="molecule type" value="Genomic_DNA"/>
</dbReference>
<gene>
    <name evidence="2" type="ORF">V6N11_007822</name>
</gene>
<comment type="caution">
    <text evidence="2">The sequence shown here is derived from an EMBL/GenBank/DDBJ whole genome shotgun (WGS) entry which is preliminary data.</text>
</comment>
<keyword evidence="3" id="KW-1185">Reference proteome</keyword>
<reference evidence="2 3" key="1">
    <citation type="journal article" date="2024" name="G3 (Bethesda)">
        <title>Genome assembly of Hibiscus sabdariffa L. provides insights into metabolisms of medicinal natural products.</title>
        <authorList>
            <person name="Kim T."/>
        </authorList>
    </citation>
    <scope>NUCLEOTIDE SEQUENCE [LARGE SCALE GENOMIC DNA]</scope>
    <source>
        <strain evidence="2">TK-2024</strain>
        <tissue evidence="2">Old leaves</tissue>
    </source>
</reference>
<evidence type="ECO:0000313" key="2">
    <source>
        <dbReference type="EMBL" id="KAK8976479.1"/>
    </source>
</evidence>
<dbReference type="Proteomes" id="UP001396334">
    <property type="component" value="Unassembled WGS sequence"/>
</dbReference>
<name>A0ABR2NJW2_9ROSI</name>
<accession>A0ABR2NJW2</accession>
<evidence type="ECO:0000313" key="3">
    <source>
        <dbReference type="Proteomes" id="UP001396334"/>
    </source>
</evidence>
<organism evidence="2 3">
    <name type="scientific">Hibiscus sabdariffa</name>
    <name type="common">roselle</name>
    <dbReference type="NCBI Taxonomy" id="183260"/>
    <lineage>
        <taxon>Eukaryota</taxon>
        <taxon>Viridiplantae</taxon>
        <taxon>Streptophyta</taxon>
        <taxon>Embryophyta</taxon>
        <taxon>Tracheophyta</taxon>
        <taxon>Spermatophyta</taxon>
        <taxon>Magnoliopsida</taxon>
        <taxon>eudicotyledons</taxon>
        <taxon>Gunneridae</taxon>
        <taxon>Pentapetalae</taxon>
        <taxon>rosids</taxon>
        <taxon>malvids</taxon>
        <taxon>Malvales</taxon>
        <taxon>Malvaceae</taxon>
        <taxon>Malvoideae</taxon>
        <taxon>Hibiscus</taxon>
    </lineage>
</organism>